<dbReference type="InterPro" id="IPR057670">
    <property type="entry name" value="SH3_retrovirus"/>
</dbReference>
<feature type="compositionally biased region" description="Polar residues" evidence="1">
    <location>
        <begin position="441"/>
        <end position="461"/>
    </location>
</feature>
<protein>
    <recommendedName>
        <fullName evidence="2">Retroviral polymerase SH3-like domain-containing protein</fullName>
    </recommendedName>
</protein>
<gene>
    <name evidence="3" type="ORF">MERR_LOCUS47391</name>
</gene>
<reference evidence="3" key="1">
    <citation type="submission" date="2020-01" db="EMBL/GenBank/DDBJ databases">
        <authorList>
            <person name="Mishra B."/>
        </authorList>
    </citation>
    <scope>NUCLEOTIDE SEQUENCE [LARGE SCALE GENOMIC DNA]</scope>
</reference>
<evidence type="ECO:0000313" key="4">
    <source>
        <dbReference type="Proteomes" id="UP000467841"/>
    </source>
</evidence>
<dbReference type="Pfam" id="PF14223">
    <property type="entry name" value="Retrotran_gag_2"/>
    <property type="match status" value="1"/>
</dbReference>
<comment type="caution">
    <text evidence="3">The sequence shown here is derived from an EMBL/GenBank/DDBJ whole genome shotgun (WGS) entry which is preliminary data.</text>
</comment>
<proteinExistence type="predicted"/>
<evidence type="ECO:0000313" key="3">
    <source>
        <dbReference type="EMBL" id="CAA7060155.1"/>
    </source>
</evidence>
<dbReference type="EMBL" id="CACVBM020001817">
    <property type="protein sequence ID" value="CAA7060155.1"/>
    <property type="molecule type" value="Genomic_DNA"/>
</dbReference>
<keyword evidence="4" id="KW-1185">Reference proteome</keyword>
<dbReference type="PANTHER" id="PTHR47481">
    <property type="match status" value="1"/>
</dbReference>
<sequence length="830" mass="91126">MMSPNCGIVKATETLKNVGDLDIEQKLKLINKPAVKIIKSIYGERYGCVDFYKQPGFDHSSMTTNHTSFNYKFAVVRTSGKLKSYNGAYMTVKICTPPVQRNQRSSARMMIQFGNEFIQAAATAPVTDRSLSLTQIKTHIPLILDMNHMNYDIWRELFETHCHSFSVLGHIDGTSLPTGDEDTVWAQTDGTVKMWIYGTISESLLKSVLKTKCSAAELWKSLENLFRDNKESRAIQLENELRQLRIGDLPVHEYCQKLKTLSDLLANVDSPITDRQLVMHLLNGLSSKFDNIINVIRHRSPACTFSLARSMLKDEEDRLNTKRQIEASHNDTASSPQILVATAPPAYDPNPRSNSGDHQNRGNRNNRGNRGGRNSKGRGNSNWQGNWNSGPPSPWVWPNTPPWPMLAPWQQQPPWPIHWSGPPTPGPSPWSNYPRPPATQPPSSGLLGQTPRSTYLSTHNTPAPPSPAPQNEMIPTALATAFNTMSLSDPTDAGWYMDTGATAHLTAQPGKISSLSSSASLPLVTVGNGALIPATADLRTRVPLIRCDSSGPLYAITSPSRNSSHHALVTSTASSIWHRRLGHPGDSVLRLLSSSGFPSKHRGFRCVDLETRRIIISRHVVFDENVFPFAGTSPPSPPFPVSPMAYPPPLLQVVSTAPLTPPADPPSPPPPLSPPLSPTPVPPSPVDPNPPTPPLSPGHNSPPPSPQQQLHPAPIQPAAAPVPTRIQTRSQSGIVKPKKLFSLHTATISPLPRSHLAAFRDPNWNPAMHEEYNSQMAARSWTLVPRPLNTNIVRSMWLYTHKFRADGSLARHKARLVANGKSQQAGVDCA</sequence>
<name>A0A6D2KTH8_9BRAS</name>
<dbReference type="AlphaFoldDB" id="A0A6D2KTH8"/>
<feature type="compositionally biased region" description="Low complexity" evidence="1">
    <location>
        <begin position="377"/>
        <end position="390"/>
    </location>
</feature>
<evidence type="ECO:0000256" key="1">
    <source>
        <dbReference type="SAM" id="MobiDB-lite"/>
    </source>
</evidence>
<dbReference type="PANTHER" id="PTHR47481:SF41">
    <property type="entry name" value="COPIA-LIKE POLYPROTEIN_RETROTRANSPOSON"/>
    <property type="match status" value="1"/>
</dbReference>
<evidence type="ECO:0000259" key="2">
    <source>
        <dbReference type="Pfam" id="PF25597"/>
    </source>
</evidence>
<accession>A0A6D2KTH8</accession>
<feature type="domain" description="Retroviral polymerase SH3-like" evidence="2">
    <location>
        <begin position="596"/>
        <end position="631"/>
    </location>
</feature>
<dbReference type="OrthoDB" id="695502at2759"/>
<feature type="region of interest" description="Disordered" evidence="1">
    <location>
        <begin position="655"/>
        <end position="715"/>
    </location>
</feature>
<dbReference type="Pfam" id="PF25597">
    <property type="entry name" value="SH3_retrovirus"/>
    <property type="match status" value="1"/>
</dbReference>
<feature type="compositionally biased region" description="Pro residues" evidence="1">
    <location>
        <begin position="391"/>
        <end position="440"/>
    </location>
</feature>
<feature type="region of interest" description="Disordered" evidence="1">
    <location>
        <begin position="326"/>
        <end position="472"/>
    </location>
</feature>
<feature type="compositionally biased region" description="Pro residues" evidence="1">
    <location>
        <begin position="659"/>
        <end position="706"/>
    </location>
</feature>
<dbReference type="Proteomes" id="UP000467841">
    <property type="component" value="Unassembled WGS sequence"/>
</dbReference>
<organism evidence="3 4">
    <name type="scientific">Microthlaspi erraticum</name>
    <dbReference type="NCBI Taxonomy" id="1685480"/>
    <lineage>
        <taxon>Eukaryota</taxon>
        <taxon>Viridiplantae</taxon>
        <taxon>Streptophyta</taxon>
        <taxon>Embryophyta</taxon>
        <taxon>Tracheophyta</taxon>
        <taxon>Spermatophyta</taxon>
        <taxon>Magnoliopsida</taxon>
        <taxon>eudicotyledons</taxon>
        <taxon>Gunneridae</taxon>
        <taxon>Pentapetalae</taxon>
        <taxon>rosids</taxon>
        <taxon>malvids</taxon>
        <taxon>Brassicales</taxon>
        <taxon>Brassicaceae</taxon>
        <taxon>Coluteocarpeae</taxon>
        <taxon>Microthlaspi</taxon>
    </lineage>
</organism>